<dbReference type="SUPFAM" id="SSF53098">
    <property type="entry name" value="Ribonuclease H-like"/>
    <property type="match status" value="1"/>
</dbReference>
<dbReference type="GO" id="GO:0005737">
    <property type="term" value="C:cytoplasm"/>
    <property type="evidence" value="ECO:0007669"/>
    <property type="project" value="TreeGrafter"/>
</dbReference>
<evidence type="ECO:0000256" key="2">
    <source>
        <dbReference type="ARBA" id="ARBA00022722"/>
    </source>
</evidence>
<keyword evidence="4" id="KW-0378">Hydrolase</keyword>
<reference evidence="7" key="1">
    <citation type="submission" date="2021-02" db="EMBL/GenBank/DDBJ databases">
        <authorList>
            <person name="Nowell W R."/>
        </authorList>
    </citation>
    <scope>NUCLEOTIDE SEQUENCE</scope>
</reference>
<evidence type="ECO:0000256" key="4">
    <source>
        <dbReference type="ARBA" id="ARBA00022801"/>
    </source>
</evidence>
<keyword evidence="6" id="KW-0460">Magnesium</keyword>
<dbReference type="AlphaFoldDB" id="A0A814CSG5"/>
<dbReference type="InterPro" id="IPR040393">
    <property type="entry name" value="TREX1/2"/>
</dbReference>
<evidence type="ECO:0000256" key="5">
    <source>
        <dbReference type="ARBA" id="ARBA00022839"/>
    </source>
</evidence>
<dbReference type="PANTHER" id="PTHR13058">
    <property type="entry name" value="THREE PRIME REPAIR EXONUCLEASE 1, 2"/>
    <property type="match status" value="1"/>
</dbReference>
<dbReference type="Proteomes" id="UP000663828">
    <property type="component" value="Unassembled WGS sequence"/>
</dbReference>
<evidence type="ECO:0000256" key="1">
    <source>
        <dbReference type="ARBA" id="ARBA00001946"/>
    </source>
</evidence>
<dbReference type="InterPro" id="IPR012337">
    <property type="entry name" value="RNaseH-like_sf"/>
</dbReference>
<evidence type="ECO:0000313" key="8">
    <source>
        <dbReference type="Proteomes" id="UP000663828"/>
    </source>
</evidence>
<proteinExistence type="predicted"/>
<comment type="caution">
    <text evidence="7">The sequence shown here is derived from an EMBL/GenBank/DDBJ whole genome shotgun (WGS) entry which is preliminary data.</text>
</comment>
<keyword evidence="2" id="KW-0540">Nuclease</keyword>
<sequence length="1000" mass="116453">MSSSTSCTSKYSDDQPCIIIDSSRSQFDDDCCLLPNVCWHRERISYYFRCRFQANSVRTSFDFKSFLPEQLSDNIKICPSSLQFYPITFDIIESNEQNATSDESEEEIELTSSPKLCTYDNDDFLNKLVEWKSDNHQPVDESDDDEAMNEQVERTMETDPLSAEKLTTDVEDLFVTYSCCPVKSEPVIPDDIDVIFPQLDGQNDSLSDRTSVDRQLNNQNKKRVTSNVINRKNVKRSRRKPDSLRQITLESFNFVITEQKATTTKPLTFTDDIPLSLRSGKSLSNKRKKRTPLVHTGKTIRDYFHVNNSSTHQDNLRAASNAKDLMDHSESESDECIIIDEDDDISTLLTFDPSIPNNIRAREKLLDHSVHSSSVRIKWLLNLESLLLEHIFICHEQSIQSTYQVDPSFVSMIIFNFLKMFIIRYSDHSEQEFSFYQFSLTSHLRYLLHELPTYNHTGDINCNQCDEYVSILHELFDLLFDFIEYDLCGMVNKMKYRSSLIEDDYFNDFVKQKFVKTRNINAFFRIKLVIYFIELIEIHRRKCSNTKPFVFHHTENRVFQWIEDSIRHIVCQNDNFTNHKLSLCFNVMELCVLFANEQNYRTKQMARFLAELYQDNQTCLKMCVLDENLLIDIRLLLINELIWKRFEIKLHSIDRINEFFRSVQETDPDSLLLARSLLFTFADLVNEMESFTFPFPVFLKKIITILRCQLDGIYSQLTNLCEQTKDDEELQRKTTGLVYDEPKITELAMIAVQISTLDRMDTHDELPRVLNKFVTYFNPEKPIRSKAAELSELNNDMLNNCAPFSHATIIAMESFLSSFPQPLCFVAHNGNIFDFPILFNEIQCALAKVVSDQPIYSFITDIACADSLVFFREIYRLLNEAENVAITPIVEIPPPAISTTRVGYVEIPIKAESTAAKCSMKLVQIYEREFNRSTLLQAHRAEDDCTMLLAILKRYLPDWLEWAHEHHQVLKSFSSLPQISRTPKVFSPKNTVNIKRPLKL</sequence>
<dbReference type="GO" id="GO:0003676">
    <property type="term" value="F:nucleic acid binding"/>
    <property type="evidence" value="ECO:0007669"/>
    <property type="project" value="InterPro"/>
</dbReference>
<name>A0A814CSG5_ADIRI</name>
<keyword evidence="5" id="KW-0269">Exonuclease</keyword>
<protein>
    <submittedName>
        <fullName evidence="7">Uncharacterized protein</fullName>
    </submittedName>
</protein>
<dbReference type="InterPro" id="IPR036397">
    <property type="entry name" value="RNaseH_sf"/>
</dbReference>
<organism evidence="7 8">
    <name type="scientific">Adineta ricciae</name>
    <name type="common">Rotifer</name>
    <dbReference type="NCBI Taxonomy" id="249248"/>
    <lineage>
        <taxon>Eukaryota</taxon>
        <taxon>Metazoa</taxon>
        <taxon>Spiralia</taxon>
        <taxon>Gnathifera</taxon>
        <taxon>Rotifera</taxon>
        <taxon>Eurotatoria</taxon>
        <taxon>Bdelloidea</taxon>
        <taxon>Adinetida</taxon>
        <taxon>Adinetidae</taxon>
        <taxon>Adineta</taxon>
    </lineage>
</organism>
<accession>A0A814CSG5</accession>
<dbReference type="GO" id="GO:0006308">
    <property type="term" value="P:DNA catabolic process"/>
    <property type="evidence" value="ECO:0007669"/>
    <property type="project" value="TreeGrafter"/>
</dbReference>
<dbReference type="PANTHER" id="PTHR13058:SF19">
    <property type="entry name" value="LD40940P"/>
    <property type="match status" value="1"/>
</dbReference>
<gene>
    <name evidence="7" type="ORF">XAT740_LOCUS10345</name>
</gene>
<evidence type="ECO:0000256" key="3">
    <source>
        <dbReference type="ARBA" id="ARBA00022723"/>
    </source>
</evidence>
<keyword evidence="8" id="KW-1185">Reference proteome</keyword>
<keyword evidence="3" id="KW-0479">Metal-binding</keyword>
<dbReference type="GO" id="GO:0046872">
    <property type="term" value="F:metal ion binding"/>
    <property type="evidence" value="ECO:0007669"/>
    <property type="project" value="UniProtKB-KW"/>
</dbReference>
<dbReference type="EMBL" id="CAJNOR010000550">
    <property type="protein sequence ID" value="CAF0945172.1"/>
    <property type="molecule type" value="Genomic_DNA"/>
</dbReference>
<comment type="cofactor">
    <cofactor evidence="1">
        <name>Mg(2+)</name>
        <dbReference type="ChEBI" id="CHEBI:18420"/>
    </cofactor>
</comment>
<evidence type="ECO:0000256" key="6">
    <source>
        <dbReference type="ARBA" id="ARBA00022842"/>
    </source>
</evidence>
<evidence type="ECO:0000313" key="7">
    <source>
        <dbReference type="EMBL" id="CAF0945172.1"/>
    </source>
</evidence>
<dbReference type="Gene3D" id="3.30.420.10">
    <property type="entry name" value="Ribonuclease H-like superfamily/Ribonuclease H"/>
    <property type="match status" value="1"/>
</dbReference>
<dbReference type="GO" id="GO:0008296">
    <property type="term" value="F:3'-5'-DNA exonuclease activity"/>
    <property type="evidence" value="ECO:0007669"/>
    <property type="project" value="TreeGrafter"/>
</dbReference>